<protein>
    <submittedName>
        <fullName evidence="1">Uncharacterized protein</fullName>
    </submittedName>
</protein>
<dbReference type="EMBL" id="LR796339">
    <property type="protein sequence ID" value="CAB4137654.1"/>
    <property type="molecule type" value="Genomic_DNA"/>
</dbReference>
<gene>
    <name evidence="1" type="ORF">UFOVP317_56</name>
</gene>
<organism evidence="1">
    <name type="scientific">uncultured Caudovirales phage</name>
    <dbReference type="NCBI Taxonomy" id="2100421"/>
    <lineage>
        <taxon>Viruses</taxon>
        <taxon>Duplodnaviria</taxon>
        <taxon>Heunggongvirae</taxon>
        <taxon>Uroviricota</taxon>
        <taxon>Caudoviricetes</taxon>
        <taxon>Peduoviridae</taxon>
        <taxon>Maltschvirus</taxon>
        <taxon>Maltschvirus maltsch</taxon>
    </lineage>
</organism>
<name>A0A6J5LSY5_9CAUD</name>
<accession>A0A6J5LSY5</accession>
<evidence type="ECO:0000313" key="1">
    <source>
        <dbReference type="EMBL" id="CAB4137654.1"/>
    </source>
</evidence>
<reference evidence="1" key="1">
    <citation type="submission" date="2020-04" db="EMBL/GenBank/DDBJ databases">
        <authorList>
            <person name="Chiriac C."/>
            <person name="Salcher M."/>
            <person name="Ghai R."/>
            <person name="Kavagutti S V."/>
        </authorList>
    </citation>
    <scope>NUCLEOTIDE SEQUENCE</scope>
</reference>
<sequence>MSAPYDPADAVEAHADKVLRAAGSGLKHYTMPTVRRAILSAMLDAIEEAYRAGADFAGEHYRAANFASDGADT</sequence>
<proteinExistence type="predicted"/>